<reference evidence="4 5" key="1">
    <citation type="submission" date="2014-02" db="EMBL/GenBank/DDBJ databases">
        <title>The genome announcement of Streptomyces toyocaensis NRRL15009.</title>
        <authorList>
            <person name="Hong H.-J."/>
            <person name="Kwun M.J."/>
        </authorList>
    </citation>
    <scope>NUCLEOTIDE SEQUENCE [LARGE SCALE GENOMIC DNA]</scope>
    <source>
        <strain evidence="4 5">NRRL 15009</strain>
    </source>
</reference>
<dbReference type="PANTHER" id="PTHR48106">
    <property type="entry name" value="QUINONE OXIDOREDUCTASE PIG3-RELATED"/>
    <property type="match status" value="1"/>
</dbReference>
<dbReference type="SUPFAM" id="SSF51735">
    <property type="entry name" value="NAD(P)-binding Rossmann-fold domains"/>
    <property type="match status" value="1"/>
</dbReference>
<dbReference type="STRING" id="55952.BU52_16735"/>
<dbReference type="EMBL" id="JFCB01000013">
    <property type="protein sequence ID" value="KES06065.1"/>
    <property type="molecule type" value="Genomic_DNA"/>
</dbReference>
<evidence type="ECO:0000256" key="1">
    <source>
        <dbReference type="ARBA" id="ARBA00022857"/>
    </source>
</evidence>
<dbReference type="SMART" id="SM00829">
    <property type="entry name" value="PKS_ER"/>
    <property type="match status" value="1"/>
</dbReference>
<keyword evidence="5" id="KW-1185">Reference proteome</keyword>
<accession>A0A081XR92</accession>
<dbReference type="eggNOG" id="COG0604">
    <property type="taxonomic scope" value="Bacteria"/>
</dbReference>
<dbReference type="InterPro" id="IPR020843">
    <property type="entry name" value="ER"/>
</dbReference>
<evidence type="ECO:0000313" key="5">
    <source>
        <dbReference type="Proteomes" id="UP000028341"/>
    </source>
</evidence>
<dbReference type="Gene3D" id="3.40.50.720">
    <property type="entry name" value="NAD(P)-binding Rossmann-like Domain"/>
    <property type="match status" value="1"/>
</dbReference>
<dbReference type="OrthoDB" id="5195079at2"/>
<evidence type="ECO:0000313" key="4">
    <source>
        <dbReference type="EMBL" id="KES06065.1"/>
    </source>
</evidence>
<dbReference type="SUPFAM" id="SSF50129">
    <property type="entry name" value="GroES-like"/>
    <property type="match status" value="1"/>
</dbReference>
<evidence type="ECO:0000259" key="3">
    <source>
        <dbReference type="SMART" id="SM00829"/>
    </source>
</evidence>
<comment type="caution">
    <text evidence="4">The sequence shown here is derived from an EMBL/GenBank/DDBJ whole genome shotgun (WGS) entry which is preliminary data.</text>
</comment>
<dbReference type="Pfam" id="PF00107">
    <property type="entry name" value="ADH_zinc_N"/>
    <property type="match status" value="1"/>
</dbReference>
<dbReference type="AlphaFoldDB" id="A0A081XR92"/>
<dbReference type="InterPro" id="IPR013149">
    <property type="entry name" value="ADH-like_C"/>
</dbReference>
<dbReference type="InterPro" id="IPR011032">
    <property type="entry name" value="GroES-like_sf"/>
</dbReference>
<dbReference type="InterPro" id="IPR036291">
    <property type="entry name" value="NAD(P)-bd_dom_sf"/>
</dbReference>
<dbReference type="RefSeq" id="WP_037934547.1">
    <property type="nucleotide sequence ID" value="NZ_JBFADL010000029.1"/>
</dbReference>
<dbReference type="Proteomes" id="UP000028341">
    <property type="component" value="Unassembled WGS sequence"/>
</dbReference>
<proteinExistence type="predicted"/>
<keyword evidence="1" id="KW-0521">NADP</keyword>
<organism evidence="4 5">
    <name type="scientific">Streptomyces toyocaensis</name>
    <dbReference type="NCBI Taxonomy" id="55952"/>
    <lineage>
        <taxon>Bacteria</taxon>
        <taxon>Bacillati</taxon>
        <taxon>Actinomycetota</taxon>
        <taxon>Actinomycetes</taxon>
        <taxon>Kitasatosporales</taxon>
        <taxon>Streptomycetaceae</taxon>
        <taxon>Streptomyces</taxon>
    </lineage>
</organism>
<dbReference type="Pfam" id="PF08240">
    <property type="entry name" value="ADH_N"/>
    <property type="match status" value="1"/>
</dbReference>
<feature type="domain" description="Enoyl reductase (ER)" evidence="3">
    <location>
        <begin position="10"/>
        <end position="318"/>
    </location>
</feature>
<dbReference type="GO" id="GO:0016651">
    <property type="term" value="F:oxidoreductase activity, acting on NAD(P)H"/>
    <property type="evidence" value="ECO:0007669"/>
    <property type="project" value="TreeGrafter"/>
</dbReference>
<name>A0A081XR92_STRTO</name>
<dbReference type="GO" id="GO:0070402">
    <property type="term" value="F:NADPH binding"/>
    <property type="evidence" value="ECO:0007669"/>
    <property type="project" value="TreeGrafter"/>
</dbReference>
<dbReference type="Gene3D" id="3.90.180.10">
    <property type="entry name" value="Medium-chain alcohol dehydrogenases, catalytic domain"/>
    <property type="match status" value="1"/>
</dbReference>
<dbReference type="InterPro" id="IPR013154">
    <property type="entry name" value="ADH-like_N"/>
</dbReference>
<protein>
    <submittedName>
        <fullName evidence="4">NADPH:quinone reductase</fullName>
    </submittedName>
</protein>
<evidence type="ECO:0000256" key="2">
    <source>
        <dbReference type="ARBA" id="ARBA00023002"/>
    </source>
</evidence>
<keyword evidence="2" id="KW-0560">Oxidoreductase</keyword>
<gene>
    <name evidence="4" type="ORF">BU52_16735</name>
</gene>
<sequence length="335" mass="34088">MRAIQVASFGAPEVLNAVTLPDPVPGPGQVVVGMAAVDVIFLDTLLRAGWGQDFFPRSLPYVPGGGGAGAVLAVGEGVDPAWVGRRVAVRTGTGYAEQIVAGEEEIMPIPGGLTSEAAAALVHDGVTALRLHRLGGPRRGEWVLVSAAAGGAGSLLVQLAVAAGARVVAAASSDAKLALARKLGAEAVVDYTRPGWTGQVRQVTGGGAALVHDGAGGALGTATVDALADGGRFVTYGTADGFAAPDRDEALRRGIRILTPLMDGPPDQKTVRDTLGLALEHAARGRLRPVIGATFPLEQAAEAHRSLAARATVGKSLLLTATGRTAGRRHWPDQS</sequence>